<evidence type="ECO:0000313" key="12">
    <source>
        <dbReference type="Proteomes" id="UP000324897"/>
    </source>
</evidence>
<feature type="domain" description="GATA-type" evidence="10">
    <location>
        <begin position="25"/>
        <end position="51"/>
    </location>
</feature>
<evidence type="ECO:0000256" key="6">
    <source>
        <dbReference type="ARBA" id="ARBA00024019"/>
    </source>
</evidence>
<reference evidence="11 12" key="1">
    <citation type="journal article" date="2019" name="Sci. Rep.">
        <title>A high-quality genome of Eragrostis curvula grass provides insights into Poaceae evolution and supports new strategies to enhance forage quality.</title>
        <authorList>
            <person name="Carballo J."/>
            <person name="Santos B.A.C.M."/>
            <person name="Zappacosta D."/>
            <person name="Garbus I."/>
            <person name="Selva J.P."/>
            <person name="Gallo C.A."/>
            <person name="Diaz A."/>
            <person name="Albertini E."/>
            <person name="Caccamo M."/>
            <person name="Echenique V."/>
        </authorList>
    </citation>
    <scope>NUCLEOTIDE SEQUENCE [LARGE SCALE GENOMIC DNA]</scope>
    <source>
        <strain evidence="12">cv. Victoria</strain>
        <tissue evidence="11">Leaf</tissue>
    </source>
</reference>
<organism evidence="11 12">
    <name type="scientific">Eragrostis curvula</name>
    <name type="common">weeping love grass</name>
    <dbReference type="NCBI Taxonomy" id="38414"/>
    <lineage>
        <taxon>Eukaryota</taxon>
        <taxon>Viridiplantae</taxon>
        <taxon>Streptophyta</taxon>
        <taxon>Embryophyta</taxon>
        <taxon>Tracheophyta</taxon>
        <taxon>Spermatophyta</taxon>
        <taxon>Magnoliopsida</taxon>
        <taxon>Liliopsida</taxon>
        <taxon>Poales</taxon>
        <taxon>Poaceae</taxon>
        <taxon>PACMAD clade</taxon>
        <taxon>Chloridoideae</taxon>
        <taxon>Eragrostideae</taxon>
        <taxon>Eragrostidinae</taxon>
        <taxon>Eragrostis</taxon>
    </lineage>
</organism>
<evidence type="ECO:0000256" key="9">
    <source>
        <dbReference type="SAM" id="MobiDB-lite"/>
    </source>
</evidence>
<name>A0A5J9W7M0_9POAL</name>
<evidence type="ECO:0000256" key="4">
    <source>
        <dbReference type="ARBA" id="ARBA00023015"/>
    </source>
</evidence>
<gene>
    <name evidence="11" type="ORF">EJB05_03354</name>
</gene>
<dbReference type="PANTHER" id="PTHR47172">
    <property type="entry name" value="OS01G0976800 PROTEIN"/>
    <property type="match status" value="1"/>
</dbReference>
<dbReference type="PANTHER" id="PTHR47172:SF28">
    <property type="entry name" value="EXPRESSED PROTEIN"/>
    <property type="match status" value="1"/>
</dbReference>
<keyword evidence="3" id="KW-0862">Zinc</keyword>
<feature type="region of interest" description="Disordered" evidence="9">
    <location>
        <begin position="104"/>
        <end position="134"/>
    </location>
</feature>
<dbReference type="Gene3D" id="3.30.50.10">
    <property type="entry name" value="Erythroid Transcription Factor GATA-1, subunit A"/>
    <property type="match status" value="1"/>
</dbReference>
<dbReference type="GO" id="GO:0043565">
    <property type="term" value="F:sequence-specific DNA binding"/>
    <property type="evidence" value="ECO:0007669"/>
    <property type="project" value="InterPro"/>
</dbReference>
<dbReference type="SMART" id="SM00401">
    <property type="entry name" value="ZnF_GATA"/>
    <property type="match status" value="1"/>
</dbReference>
<evidence type="ECO:0000256" key="3">
    <source>
        <dbReference type="ARBA" id="ARBA00022833"/>
    </source>
</evidence>
<dbReference type="Gramene" id="TVU43933">
    <property type="protein sequence ID" value="TVU43933"/>
    <property type="gene ID" value="EJB05_03354"/>
</dbReference>
<dbReference type="Proteomes" id="UP000324897">
    <property type="component" value="Chromosome 5"/>
</dbReference>
<keyword evidence="1" id="KW-0479">Metal-binding</keyword>
<feature type="compositionally biased region" description="Basic and acidic residues" evidence="9">
    <location>
        <begin position="19"/>
        <end position="31"/>
    </location>
</feature>
<keyword evidence="4" id="KW-0805">Transcription regulation</keyword>
<comment type="function">
    <text evidence="7">Transcriptional regulator that specifically binds 5'-GATA-3' or 5'-GAT-3' motifs within gene promoters.</text>
</comment>
<dbReference type="AlphaFoldDB" id="A0A5J9W7M0"/>
<accession>A0A5J9W7M0</accession>
<proteinExistence type="inferred from homology"/>
<feature type="region of interest" description="Disordered" evidence="9">
    <location>
        <begin position="1"/>
        <end position="31"/>
    </location>
</feature>
<dbReference type="GO" id="GO:0008270">
    <property type="term" value="F:zinc ion binding"/>
    <property type="evidence" value="ECO:0007669"/>
    <property type="project" value="UniProtKB-KW"/>
</dbReference>
<dbReference type="InterPro" id="IPR000679">
    <property type="entry name" value="Znf_GATA"/>
</dbReference>
<dbReference type="PROSITE" id="PS50114">
    <property type="entry name" value="GATA_ZN_FINGER_2"/>
    <property type="match status" value="1"/>
</dbReference>
<comment type="similarity">
    <text evidence="6">Belongs to the type IV zinc-finger family. Class B subfamily.</text>
</comment>
<dbReference type="SUPFAM" id="SSF57716">
    <property type="entry name" value="Glucocorticoid receptor-like (DNA-binding domain)"/>
    <property type="match status" value="1"/>
</dbReference>
<dbReference type="InterPro" id="IPR013088">
    <property type="entry name" value="Znf_NHR/GATA"/>
</dbReference>
<evidence type="ECO:0000256" key="8">
    <source>
        <dbReference type="PROSITE-ProRule" id="PRU00094"/>
    </source>
</evidence>
<keyword evidence="5" id="KW-0804">Transcription</keyword>
<keyword evidence="2 8" id="KW-0863">Zinc-finger</keyword>
<evidence type="ECO:0000313" key="11">
    <source>
        <dbReference type="EMBL" id="TVU43933.1"/>
    </source>
</evidence>
<sequence>MAPEMDSSVEKQGSGSLDPDERPAAGEPKACTECHTTKTPLWRGGPCGPMVSPDPASDLISRNPSAVLGPPPFPICAFLADPLRSSLCNACGIRYRKKRREALGLDANKSGADQQQQQRKKKTKREKESQEEGEVTVELRTVGFGKEVVLKQRRRMRRRRRLGEEERAAILLMALSSGVVYA</sequence>
<keyword evidence="12" id="KW-1185">Reference proteome</keyword>
<evidence type="ECO:0000256" key="1">
    <source>
        <dbReference type="ARBA" id="ARBA00022723"/>
    </source>
</evidence>
<comment type="caution">
    <text evidence="11">The sequence shown here is derived from an EMBL/GenBank/DDBJ whole genome shotgun (WGS) entry which is preliminary data.</text>
</comment>
<dbReference type="EMBL" id="RWGY01000004">
    <property type="protein sequence ID" value="TVU43933.1"/>
    <property type="molecule type" value="Genomic_DNA"/>
</dbReference>
<evidence type="ECO:0000256" key="7">
    <source>
        <dbReference type="ARBA" id="ARBA00037539"/>
    </source>
</evidence>
<dbReference type="CDD" id="cd00202">
    <property type="entry name" value="ZnF_GATA"/>
    <property type="match status" value="1"/>
</dbReference>
<evidence type="ECO:0000256" key="5">
    <source>
        <dbReference type="ARBA" id="ARBA00023163"/>
    </source>
</evidence>
<dbReference type="OrthoDB" id="2162994at2759"/>
<protein>
    <recommendedName>
        <fullName evidence="10">GATA-type domain-containing protein</fullName>
    </recommendedName>
</protein>
<evidence type="ECO:0000259" key="10">
    <source>
        <dbReference type="PROSITE" id="PS50114"/>
    </source>
</evidence>
<evidence type="ECO:0000256" key="2">
    <source>
        <dbReference type="ARBA" id="ARBA00022771"/>
    </source>
</evidence>
<dbReference type="GO" id="GO:0006355">
    <property type="term" value="P:regulation of DNA-templated transcription"/>
    <property type="evidence" value="ECO:0007669"/>
    <property type="project" value="InterPro"/>
</dbReference>